<dbReference type="Gene3D" id="3.40.50.1400">
    <property type="match status" value="2"/>
</dbReference>
<dbReference type="PIRSF" id="PIRSF033579">
    <property type="entry name" value="Anaer_Co_chel"/>
    <property type="match status" value="1"/>
</dbReference>
<evidence type="ECO:0000313" key="4">
    <source>
        <dbReference type="Proteomes" id="UP000095558"/>
    </source>
</evidence>
<reference evidence="3 4" key="1">
    <citation type="submission" date="2015-09" db="EMBL/GenBank/DDBJ databases">
        <authorList>
            <consortium name="Pathogen Informatics"/>
        </authorList>
    </citation>
    <scope>NUCLEOTIDE SEQUENCE [LARGE SCALE GENOMIC DNA]</scope>
    <source>
        <strain evidence="3 4">2789STDY5834855</strain>
    </source>
</reference>
<accession>A0A174DPU0</accession>
<dbReference type="GeneID" id="83010866"/>
<dbReference type="EMBL" id="CYZV01000018">
    <property type="protein sequence ID" value="CUO27493.1"/>
    <property type="molecule type" value="Genomic_DNA"/>
</dbReference>
<feature type="binding site" evidence="2">
    <location>
        <position position="147"/>
    </location>
    <ligand>
        <name>Co(2+)</name>
        <dbReference type="ChEBI" id="CHEBI:48828"/>
    </ligand>
</feature>
<dbReference type="GO" id="GO:0016852">
    <property type="term" value="F:sirohydrochlorin cobaltochelatase activity"/>
    <property type="evidence" value="ECO:0007669"/>
    <property type="project" value="UniProtKB-EC"/>
</dbReference>
<evidence type="ECO:0000256" key="2">
    <source>
        <dbReference type="PIRSR" id="PIRSR033579-3"/>
    </source>
</evidence>
<evidence type="ECO:0000256" key="1">
    <source>
        <dbReference type="PIRSR" id="PIRSR033579-1"/>
    </source>
</evidence>
<organism evidence="3 4">
    <name type="scientific">Clostridium disporicum</name>
    <dbReference type="NCBI Taxonomy" id="84024"/>
    <lineage>
        <taxon>Bacteria</taxon>
        <taxon>Bacillati</taxon>
        <taxon>Bacillota</taxon>
        <taxon>Clostridia</taxon>
        <taxon>Eubacteriales</taxon>
        <taxon>Clostridiaceae</taxon>
        <taxon>Clostridium</taxon>
    </lineage>
</organism>
<dbReference type="InterPro" id="IPR010388">
    <property type="entry name" value="Anaerobic_Co-chelatase"/>
</dbReference>
<gene>
    <name evidence="3" type="primary">cbiK_2</name>
    <name evidence="3" type="ORF">ERS852470_01892</name>
</gene>
<dbReference type="Pfam" id="PF06180">
    <property type="entry name" value="CbiK"/>
    <property type="match status" value="1"/>
</dbReference>
<name>A0A174DPU0_9CLOT</name>
<dbReference type="EC" id="4.99.1.3" evidence="3"/>
<dbReference type="OrthoDB" id="9770331at2"/>
<keyword evidence="2" id="KW-0170">Cobalt</keyword>
<evidence type="ECO:0000313" key="3">
    <source>
        <dbReference type="EMBL" id="CUO27493.1"/>
    </source>
</evidence>
<feature type="binding site" evidence="2">
    <location>
        <position position="178"/>
    </location>
    <ligand>
        <name>Co(2+)</name>
        <dbReference type="ChEBI" id="CHEBI:48828"/>
    </ligand>
</feature>
<proteinExistence type="predicted"/>
<keyword evidence="3" id="KW-0456">Lyase</keyword>
<keyword evidence="2" id="KW-0479">Metal-binding</keyword>
<dbReference type="RefSeq" id="WP_042395170.1">
    <property type="nucleotide sequence ID" value="NZ_CYZV01000018.1"/>
</dbReference>
<dbReference type="SUPFAM" id="SSF53800">
    <property type="entry name" value="Chelatase"/>
    <property type="match status" value="1"/>
</dbReference>
<dbReference type="GO" id="GO:0019251">
    <property type="term" value="P:anaerobic cobalamin biosynthetic process"/>
    <property type="evidence" value="ECO:0007669"/>
    <property type="project" value="InterPro"/>
</dbReference>
<dbReference type="GO" id="GO:0046872">
    <property type="term" value="F:metal ion binding"/>
    <property type="evidence" value="ECO:0007669"/>
    <property type="project" value="UniProtKB-KW"/>
</dbReference>
<feature type="active site" description="Proton acceptor" evidence="1">
    <location>
        <position position="147"/>
    </location>
</feature>
<protein>
    <submittedName>
        <fullName evidence="3">Sirohydrochlorin cobaltochelatase</fullName>
        <ecNumber evidence="3">4.99.1.3</ecNumber>
    </submittedName>
</protein>
<sequence length="260" mass="29799">MSKAIVLVAFGSANLEGIKQSIGLLEQDLNEYFDGEYTVLKAFTSNKIIELLKERHDYIIPHLSKALFNLVNQGYEEVIIQPLHIMSTSDIKRIEEVVDEYKYSMKRIVVCKTLFSNEEEVLIKESKEIANIICDDSEKSDILLVGHGSKKNSNKIYDIIAESVREKCNKRVYLATLEGEKTLDLAIEEILKDDTKKIVLKSLFIIPGKHVIDDILNSNDSWSEKLKSKGIEITIGKKSLLQYEKIREMYIKRINKIIES</sequence>
<feature type="binding site" evidence="2">
    <location>
        <position position="210"/>
    </location>
    <ligand>
        <name>Co(2+)</name>
        <dbReference type="ChEBI" id="CHEBI:48828"/>
    </ligand>
</feature>
<dbReference type="Proteomes" id="UP000095558">
    <property type="component" value="Unassembled WGS sequence"/>
</dbReference>
<dbReference type="AlphaFoldDB" id="A0A174DPU0"/>